<dbReference type="InParanoid" id="A0A4S2MNU7"/>
<feature type="region of interest" description="Disordered" evidence="1">
    <location>
        <begin position="28"/>
        <end position="131"/>
    </location>
</feature>
<feature type="compositionally biased region" description="Basic residues" evidence="1">
    <location>
        <begin position="165"/>
        <end position="181"/>
    </location>
</feature>
<dbReference type="AlphaFoldDB" id="A0A4S2MNU7"/>
<sequence length="403" mass="45136">MASHWRKGNCRCLASSCGLFSFPPPLSLLNTTPPPPPPPPPPLPPLPPPTPFRLAITDTTSDHPHRHQANRIPDTPWKRPSWLSSPLTGVSNTTTNTTSTTSPHALNVNHDPDTAPPIPHPHGGNNPAANHPNQLILQRYCSSPLSPHPPPLPPMANPWYPPHPPPHHHYPSPQQPHHRGIIAHDGDPDPIIPIAPRPPRTVRPVRVIGYHPNGEPICEPLPAYDNDNDDGGSFYDEDSDDYDDDDDDGYYAEDSRRRYGNPSRSRTRGDELRIIVRSRPASDDEESERSGRSSCSRSRRPRDRDRPSYHLYPPNMNSRAASRSRSRPRSPASREEAQNMRLRSERFHRDPKDMREKEKRFSAVNQTLEVIGNQLRDIARNEYAVGVLTDGNLALGVPRAEGK</sequence>
<protein>
    <submittedName>
        <fullName evidence="2">Uncharacterized protein</fullName>
    </submittedName>
</protein>
<dbReference type="EMBL" id="ML220137">
    <property type="protein sequence ID" value="TGZ78846.1"/>
    <property type="molecule type" value="Genomic_DNA"/>
</dbReference>
<evidence type="ECO:0000313" key="2">
    <source>
        <dbReference type="EMBL" id="TGZ78846.1"/>
    </source>
</evidence>
<evidence type="ECO:0000313" key="3">
    <source>
        <dbReference type="Proteomes" id="UP000298138"/>
    </source>
</evidence>
<feature type="compositionally biased region" description="Pro residues" evidence="1">
    <location>
        <begin position="28"/>
        <end position="51"/>
    </location>
</feature>
<feature type="compositionally biased region" description="Pro residues" evidence="1">
    <location>
        <begin position="190"/>
        <end position="199"/>
    </location>
</feature>
<organism evidence="2 3">
    <name type="scientific">Ascodesmis nigricans</name>
    <dbReference type="NCBI Taxonomy" id="341454"/>
    <lineage>
        <taxon>Eukaryota</taxon>
        <taxon>Fungi</taxon>
        <taxon>Dikarya</taxon>
        <taxon>Ascomycota</taxon>
        <taxon>Pezizomycotina</taxon>
        <taxon>Pezizomycetes</taxon>
        <taxon>Pezizales</taxon>
        <taxon>Ascodesmidaceae</taxon>
        <taxon>Ascodesmis</taxon>
    </lineage>
</organism>
<dbReference type="Proteomes" id="UP000298138">
    <property type="component" value="Unassembled WGS sequence"/>
</dbReference>
<feature type="compositionally biased region" description="Low complexity" evidence="1">
    <location>
        <begin position="91"/>
        <end position="102"/>
    </location>
</feature>
<keyword evidence="3" id="KW-1185">Reference proteome</keyword>
<feature type="compositionally biased region" description="Acidic residues" evidence="1">
    <location>
        <begin position="226"/>
        <end position="251"/>
    </location>
</feature>
<feature type="compositionally biased region" description="Basic and acidic residues" evidence="1">
    <location>
        <begin position="332"/>
        <end position="360"/>
    </location>
</feature>
<name>A0A4S2MNU7_9PEZI</name>
<feature type="region of interest" description="Disordered" evidence="1">
    <location>
        <begin position="156"/>
        <end position="199"/>
    </location>
</feature>
<gene>
    <name evidence="2" type="ORF">EX30DRAFT_365699</name>
</gene>
<proteinExistence type="predicted"/>
<feature type="region of interest" description="Disordered" evidence="1">
    <location>
        <begin position="213"/>
        <end position="360"/>
    </location>
</feature>
<reference evidence="2 3" key="1">
    <citation type="submission" date="2019-04" db="EMBL/GenBank/DDBJ databases">
        <title>Comparative genomics and transcriptomics to analyze fruiting body development in filamentous ascomycetes.</title>
        <authorList>
            <consortium name="DOE Joint Genome Institute"/>
            <person name="Lutkenhaus R."/>
            <person name="Traeger S."/>
            <person name="Breuer J."/>
            <person name="Kuo A."/>
            <person name="Lipzen A."/>
            <person name="Pangilinan J."/>
            <person name="Dilworth D."/>
            <person name="Sandor L."/>
            <person name="Poggeler S."/>
            <person name="Barry K."/>
            <person name="Grigoriev I.V."/>
            <person name="Nowrousian M."/>
        </authorList>
    </citation>
    <scope>NUCLEOTIDE SEQUENCE [LARGE SCALE GENOMIC DNA]</scope>
    <source>
        <strain evidence="2 3">CBS 389.68</strain>
    </source>
</reference>
<accession>A0A4S2MNU7</accession>
<evidence type="ECO:0000256" key="1">
    <source>
        <dbReference type="SAM" id="MobiDB-lite"/>
    </source>
</evidence>